<gene>
    <name evidence="4" type="ordered locus">FraEuI1c_5282</name>
</gene>
<feature type="domain" description="Phospholipase D N-terminal" evidence="3">
    <location>
        <begin position="83"/>
        <end position="178"/>
    </location>
</feature>
<dbReference type="SUPFAM" id="SSF56300">
    <property type="entry name" value="Metallo-dependent phosphatases"/>
    <property type="match status" value="1"/>
</dbReference>
<feature type="region of interest" description="Disordered" evidence="1">
    <location>
        <begin position="1"/>
        <end position="36"/>
    </location>
</feature>
<evidence type="ECO:0000259" key="3">
    <source>
        <dbReference type="Pfam" id="PF16655"/>
    </source>
</evidence>
<dbReference type="HOGENOM" id="CLU_015982_2_1_11"/>
<accession>E3J877</accession>
<dbReference type="AlphaFoldDB" id="E3J877"/>
<dbReference type="KEGG" id="fri:FraEuI1c_5282"/>
<evidence type="ECO:0000313" key="4">
    <source>
        <dbReference type="EMBL" id="ADP83270.1"/>
    </source>
</evidence>
<reference evidence="4 5" key="1">
    <citation type="submission" date="2010-10" db="EMBL/GenBank/DDBJ databases">
        <title>Complete sequence of Frankia sp. EuI1c.</title>
        <authorList>
            <consortium name="US DOE Joint Genome Institute"/>
            <person name="Lucas S."/>
            <person name="Copeland A."/>
            <person name="Lapidus A."/>
            <person name="Cheng J.-F."/>
            <person name="Bruce D."/>
            <person name="Goodwin L."/>
            <person name="Pitluck S."/>
            <person name="Chertkov O."/>
            <person name="Detter J.C."/>
            <person name="Han C."/>
            <person name="Tapia R."/>
            <person name="Land M."/>
            <person name="Hauser L."/>
            <person name="Jeffries C."/>
            <person name="Kyrpides N."/>
            <person name="Ivanova N."/>
            <person name="Mikhailova N."/>
            <person name="Beauchemin N."/>
            <person name="Sen A."/>
            <person name="Sur S.A."/>
            <person name="Gtari M."/>
            <person name="Wall L."/>
            <person name="Tisa L."/>
            <person name="Woyke T."/>
        </authorList>
    </citation>
    <scope>NUCLEOTIDE SEQUENCE [LARGE SCALE GENOMIC DNA]</scope>
    <source>
        <strain evidence="5">DSM 45817 / CECT 9037 / EuI1c</strain>
    </source>
</reference>
<dbReference type="Pfam" id="PF09423">
    <property type="entry name" value="PhoD"/>
    <property type="match status" value="1"/>
</dbReference>
<dbReference type="InterPro" id="IPR052900">
    <property type="entry name" value="Phospholipid_Metab_Enz"/>
</dbReference>
<dbReference type="RefSeq" id="WP_013426388.1">
    <property type="nucleotide sequence ID" value="NC_014666.1"/>
</dbReference>
<evidence type="ECO:0000256" key="1">
    <source>
        <dbReference type="SAM" id="MobiDB-lite"/>
    </source>
</evidence>
<protein>
    <submittedName>
        <fullName evidence="4">Alkaline phosphatase</fullName>
        <ecNumber evidence="4">3.1.3.1</ecNumber>
    </submittedName>
</protein>
<dbReference type="Pfam" id="PF16655">
    <property type="entry name" value="PhoD_N"/>
    <property type="match status" value="1"/>
</dbReference>
<dbReference type="Proteomes" id="UP000002484">
    <property type="component" value="Chromosome"/>
</dbReference>
<dbReference type="InterPro" id="IPR029052">
    <property type="entry name" value="Metallo-depent_PP-like"/>
</dbReference>
<keyword evidence="5" id="KW-1185">Reference proteome</keyword>
<dbReference type="Gene3D" id="3.60.21.70">
    <property type="entry name" value="PhoD-like phosphatase"/>
    <property type="match status" value="1"/>
</dbReference>
<dbReference type="PANTHER" id="PTHR43606:SF2">
    <property type="entry name" value="ALKALINE PHOSPHATASE FAMILY PROTEIN (AFU_ORTHOLOGUE AFUA_5G03860)"/>
    <property type="match status" value="1"/>
</dbReference>
<organism evidence="4 5">
    <name type="scientific">Pseudofrankia inefficax (strain DSM 45817 / CECT 9037 / DDB 130130 / EuI1c)</name>
    <name type="common">Frankia inefficax</name>
    <dbReference type="NCBI Taxonomy" id="298654"/>
    <lineage>
        <taxon>Bacteria</taxon>
        <taxon>Bacillati</taxon>
        <taxon>Actinomycetota</taxon>
        <taxon>Actinomycetes</taxon>
        <taxon>Frankiales</taxon>
        <taxon>Frankiaceae</taxon>
        <taxon>Pseudofrankia</taxon>
    </lineage>
</organism>
<dbReference type="eggNOG" id="COG3540">
    <property type="taxonomic scope" value="Bacteria"/>
</dbReference>
<name>E3J877_PSEI1</name>
<dbReference type="GO" id="GO:0004035">
    <property type="term" value="F:alkaline phosphatase activity"/>
    <property type="evidence" value="ECO:0007669"/>
    <property type="project" value="UniProtKB-EC"/>
</dbReference>
<dbReference type="EMBL" id="CP002299">
    <property type="protein sequence ID" value="ADP83270.1"/>
    <property type="molecule type" value="Genomic_DNA"/>
</dbReference>
<proteinExistence type="predicted"/>
<evidence type="ECO:0000259" key="2">
    <source>
        <dbReference type="Pfam" id="PF09423"/>
    </source>
</evidence>
<dbReference type="PANTHER" id="PTHR43606">
    <property type="entry name" value="PHOSPHATASE, PUTATIVE (AFU_ORTHOLOGUE AFUA_6G08710)-RELATED"/>
    <property type="match status" value="1"/>
</dbReference>
<dbReference type="EC" id="3.1.3.1" evidence="4"/>
<dbReference type="CDD" id="cd07389">
    <property type="entry name" value="MPP_PhoD"/>
    <property type="match status" value="1"/>
</dbReference>
<feature type="domain" description="PhoD-like phosphatase metallophosphatase" evidence="2">
    <location>
        <begin position="195"/>
        <end position="546"/>
    </location>
</feature>
<dbReference type="InterPro" id="IPR018946">
    <property type="entry name" value="PhoD-like_MPP"/>
</dbReference>
<dbReference type="InParanoid" id="E3J877"/>
<keyword evidence="4" id="KW-0378">Hydrolase</keyword>
<dbReference type="STRING" id="298654.FraEuI1c_5282"/>
<sequence length="577" mass="61931">MTSDGAGAPAGQNHPTTDRGAVSDTSRKTGPHRRSLLLGGLGLGATALAVAACGGSDSATPPAAPQLRAATPVPGVAEGVFGLGVASGDPLPDGVILWTRLAPKPTAGGGMPARDIPVDWQVATDAGFRSVVRAGTATAQPAFAHSVHVDVRGLQPGRDYYYRFRAGTVLSPVGRTRTAAAPGAGPEAAGGSLAFALVSCQDFQNGYWPAFDAIAADRPDLVVHVGDYIYEYDPDSKFPDRRHTTPQTPGLDQLQTLADYRNRYGQYKADPALQAAHRAAPWVVTWDDHEVENNYANLVDEPGDTGAKHQDPATFARQRAAAYQAYYEHMPIRATLHPGSPDLQIYRRLTFGSLATLNVMDTRQYRTPAPGNFASAIGPAALGADDTTGTMAGAAQEKWLQDGLAGSRTRWNLIAQQTMMAQLDGQLPPGSGQMLTNLDQNDGYRPYRARVLAGVRDSKALNPIVLSGDLHCAWVNDLRVDFDRPDTPVVATEFVCTSISSAFFLVSDEFVRDNNTRLNPHVRYFRGDRRGYTRFQVTPTECHADLRIVADISQRHSPVSTDTSWVIEDGHPGARPA</sequence>
<dbReference type="Gene3D" id="2.60.40.380">
    <property type="entry name" value="Purple acid phosphatase-like, N-terminal"/>
    <property type="match status" value="1"/>
</dbReference>
<dbReference type="InterPro" id="IPR038607">
    <property type="entry name" value="PhoD-like_sf"/>
</dbReference>
<dbReference type="InterPro" id="IPR032093">
    <property type="entry name" value="PhoD_N"/>
</dbReference>
<evidence type="ECO:0000313" key="5">
    <source>
        <dbReference type="Proteomes" id="UP000002484"/>
    </source>
</evidence>